<dbReference type="SUPFAM" id="SSF63411">
    <property type="entry name" value="LuxS/MPP-like metallohydrolase"/>
    <property type="match status" value="4"/>
</dbReference>
<dbReference type="AlphaFoldDB" id="A0A1Z1FCG2"/>
<evidence type="ECO:0000259" key="7">
    <source>
        <dbReference type="Pfam" id="PF00675"/>
    </source>
</evidence>
<dbReference type="KEGG" id="cman:A9D14_10275"/>
<comment type="similarity">
    <text evidence="1">Belongs to the peptidase M16 family.</text>
</comment>
<sequence length="989" mass="106304">MQFHSRQAVTAALAALLASTSLIVAAPAAAQPAPSAEAKRDWPQVEQDRPWLYRGSDIPVDEEWVFGELDNGLRYAVRQNDIPANQVSVRVAVDAGSIHEADSERGFAHLLEHLVFRESRYLANGQAIERWRELGTTIGADTGAFTSPTQTVFNVDVPDVDQAKLAEVFRLLSGMVTGPVLSDANVQTELPIVLAERRERGAAGRRISEATQQTYFAGQRIAERLPIGTVETLQAATGDSVSAFYDRWYRPDNTIIVVAGDFPTSVLEQAVQTAFSDWKAEGVATPAPPFGDPVPGPNAQTAPGALAPVDKVSVIVEPDLPRNIGYAVMRPWRPVVDTIEYNEGLLTDQLAMSIINRRLETAARGGGSFLAASVAQDDLNRSTDATFVSITPLGPDWKAALLDVRAVIKDAIENPPTQEEIDREAAEFENAFRVGVETRDVQQASDLVDNVVEAINIRETVAAPEVVQDVFEGMQPKLTPELLLKRTRQLFSGDVVRGLMSVPAASEADEAAFRAALLQPVEADDTARVTGEAISFEELPSLGTPGTVVAQAPTGLFEIELLRLSNGVTAMIWPSTAEPGRVSVRVRFGSGYGAFDAGDNAEIALGEVALMGSGIGTLDQDALDRISTGRKMGLQFSIDDSDFVFAGETRAADLADQLYLFAAKLADPRWDTAPLERAKAGLSISYDSYAASPSGILSRDFEYLLRGEDPRFKAPTPAELQAVTAQDFQETWAPVLASGPIQVEIFGDFDRAEGIAALEKTFGALAPREPAAAMPQLSAPPKAGGEPFVLTHRGDGDEAAAVVAWPTGGGRDDVTLSRKTQVLTQIFSNRLFDAMREKLGASYSPNVASRWPLDRDTGGSIIAMAQVEPDEVQVFFDTATSIAEDLATNPPSAEEIARVTEPLRTYIERVSSGNGFWLSELGGASRDPRRIDQIRTIIRDYSQVTPEEMQALAQRYLTADTMRVQIVPGGNAGATASAGNGTAEAAASR</sequence>
<evidence type="ECO:0000256" key="4">
    <source>
        <dbReference type="ARBA" id="ARBA00022833"/>
    </source>
</evidence>
<dbReference type="GO" id="GO:0046872">
    <property type="term" value="F:metal ion binding"/>
    <property type="evidence" value="ECO:0007669"/>
    <property type="project" value="InterPro"/>
</dbReference>
<evidence type="ECO:0000313" key="9">
    <source>
        <dbReference type="EMBL" id="ARU16501.1"/>
    </source>
</evidence>
<keyword evidence="2" id="KW-0645">Protease</keyword>
<keyword evidence="5" id="KW-0482">Metalloprotease</keyword>
<feature type="domain" description="Peptidase M16 C-terminal" evidence="8">
    <location>
        <begin position="723"/>
        <end position="899"/>
    </location>
</feature>
<dbReference type="Pfam" id="PF05193">
    <property type="entry name" value="Peptidase_M16_C"/>
    <property type="match status" value="2"/>
</dbReference>
<evidence type="ECO:0000256" key="5">
    <source>
        <dbReference type="ARBA" id="ARBA00023049"/>
    </source>
</evidence>
<proteinExistence type="inferred from homology"/>
<feature type="signal peptide" evidence="6">
    <location>
        <begin position="1"/>
        <end position="30"/>
    </location>
</feature>
<dbReference type="InterPro" id="IPR007863">
    <property type="entry name" value="Peptidase_M16_C"/>
</dbReference>
<dbReference type="InterPro" id="IPR050626">
    <property type="entry name" value="Peptidase_M16"/>
</dbReference>
<dbReference type="STRING" id="450378.GCA_001661675_02071"/>
<organism evidence="9 10">
    <name type="scientific">Croceicoccus marinus</name>
    <dbReference type="NCBI Taxonomy" id="450378"/>
    <lineage>
        <taxon>Bacteria</taxon>
        <taxon>Pseudomonadati</taxon>
        <taxon>Pseudomonadota</taxon>
        <taxon>Alphaproteobacteria</taxon>
        <taxon>Sphingomonadales</taxon>
        <taxon>Erythrobacteraceae</taxon>
        <taxon>Croceicoccus</taxon>
    </lineage>
</organism>
<feature type="domain" description="Peptidase M16 C-terminal" evidence="8">
    <location>
        <begin position="237"/>
        <end position="425"/>
    </location>
</feature>
<reference evidence="9 10" key="1">
    <citation type="submission" date="2017-01" db="EMBL/GenBank/DDBJ databases">
        <title>Complete genome sequence of esterase-producing bacterium Croceicoccus marinus E4A9.</title>
        <authorList>
            <person name="Wu Y.-H."/>
            <person name="Cheng H."/>
            <person name="Xu L."/>
            <person name="Huo Y.-Y."/>
            <person name="Wang C.-S."/>
            <person name="Xu X.-W."/>
        </authorList>
    </citation>
    <scope>NUCLEOTIDE SEQUENCE [LARGE SCALE GENOMIC DNA]</scope>
    <source>
        <strain evidence="9 10">E4A9</strain>
    </source>
</reference>
<evidence type="ECO:0000256" key="6">
    <source>
        <dbReference type="SAM" id="SignalP"/>
    </source>
</evidence>
<keyword evidence="4" id="KW-0862">Zinc</keyword>
<feature type="chain" id="PRO_5011539350" evidence="6">
    <location>
        <begin position="31"/>
        <end position="989"/>
    </location>
</feature>
<dbReference type="OrthoDB" id="9811314at2"/>
<dbReference type="RefSeq" id="WP_066845999.1">
    <property type="nucleotide sequence ID" value="NZ_CP019602.1"/>
</dbReference>
<dbReference type="GO" id="GO:0008237">
    <property type="term" value="F:metallopeptidase activity"/>
    <property type="evidence" value="ECO:0007669"/>
    <property type="project" value="UniProtKB-KW"/>
</dbReference>
<evidence type="ECO:0000256" key="3">
    <source>
        <dbReference type="ARBA" id="ARBA00022801"/>
    </source>
</evidence>
<dbReference type="InterPro" id="IPR011249">
    <property type="entry name" value="Metalloenz_LuxS/M16"/>
</dbReference>
<gene>
    <name evidence="9" type="ORF">A9D14_10275</name>
</gene>
<dbReference type="GO" id="GO:0006508">
    <property type="term" value="P:proteolysis"/>
    <property type="evidence" value="ECO:0007669"/>
    <property type="project" value="UniProtKB-KW"/>
</dbReference>
<keyword evidence="6" id="KW-0732">Signal</keyword>
<evidence type="ECO:0000256" key="2">
    <source>
        <dbReference type="ARBA" id="ARBA00022670"/>
    </source>
</evidence>
<dbReference type="Gene3D" id="3.30.830.10">
    <property type="entry name" value="Metalloenzyme, LuxS/M16 peptidase-like"/>
    <property type="match status" value="3"/>
</dbReference>
<dbReference type="InterPro" id="IPR011765">
    <property type="entry name" value="Pept_M16_N"/>
</dbReference>
<dbReference type="PANTHER" id="PTHR43690">
    <property type="entry name" value="NARDILYSIN"/>
    <property type="match status" value="1"/>
</dbReference>
<dbReference type="PANTHER" id="PTHR43690:SF17">
    <property type="entry name" value="PROTEIN YHJJ"/>
    <property type="match status" value="1"/>
</dbReference>
<dbReference type="Proteomes" id="UP000195807">
    <property type="component" value="Chromosome"/>
</dbReference>
<keyword evidence="3" id="KW-0378">Hydrolase</keyword>
<dbReference type="Pfam" id="PF00675">
    <property type="entry name" value="Peptidase_M16"/>
    <property type="match status" value="1"/>
</dbReference>
<keyword evidence="10" id="KW-1185">Reference proteome</keyword>
<protein>
    <submittedName>
        <fullName evidence="9">Peptidase M16</fullName>
    </submittedName>
</protein>
<evidence type="ECO:0000259" key="8">
    <source>
        <dbReference type="Pfam" id="PF05193"/>
    </source>
</evidence>
<accession>A0A1Z1FCG2</accession>
<evidence type="ECO:0000256" key="1">
    <source>
        <dbReference type="ARBA" id="ARBA00007261"/>
    </source>
</evidence>
<feature type="domain" description="Peptidase M16 N-terminal" evidence="7">
    <location>
        <begin position="77"/>
        <end position="202"/>
    </location>
</feature>
<dbReference type="EMBL" id="CP019602">
    <property type="protein sequence ID" value="ARU16501.1"/>
    <property type="molecule type" value="Genomic_DNA"/>
</dbReference>
<evidence type="ECO:0000313" key="10">
    <source>
        <dbReference type="Proteomes" id="UP000195807"/>
    </source>
</evidence>
<name>A0A1Z1FCG2_9SPHN</name>